<comment type="catalytic activity">
    <reaction evidence="11">
        <text>a 1,2-diacyl-3-O-(beta-D-galactosyl)-sn-glycerol + UDP-alpha-D-galactose = a 1,2-diacyl-3-O-[alpha-D-galactosyl-(1-&gt;6)-beta-D-galactosyl]-sn-glycerol + UDP + H(+)</text>
        <dbReference type="Rhea" id="RHEA:10520"/>
        <dbReference type="ChEBI" id="CHEBI:15378"/>
        <dbReference type="ChEBI" id="CHEBI:17615"/>
        <dbReference type="ChEBI" id="CHEBI:28396"/>
        <dbReference type="ChEBI" id="CHEBI:58223"/>
        <dbReference type="ChEBI" id="CHEBI:66914"/>
        <dbReference type="EC" id="2.4.1.241"/>
    </reaction>
</comment>
<evidence type="ECO:0000313" key="15">
    <source>
        <dbReference type="Proteomes" id="UP000283530"/>
    </source>
</evidence>
<feature type="domain" description="Glycosyl transferase family 1" evidence="13">
    <location>
        <begin position="527"/>
        <end position="671"/>
    </location>
</feature>
<evidence type="ECO:0000256" key="7">
    <source>
        <dbReference type="ARBA" id="ARBA00022946"/>
    </source>
</evidence>
<evidence type="ECO:0000256" key="6">
    <source>
        <dbReference type="ARBA" id="ARBA00022805"/>
    </source>
</evidence>
<comment type="similarity">
    <text evidence="1">Belongs to the glycosyltransferase group 1 family. Glycosyltransferase 4 subfamily.</text>
</comment>
<keyword evidence="7" id="KW-0809">Transit peptide</keyword>
<protein>
    <recommendedName>
        <fullName evidence="12">Digalactosyldiacylglycerol synthase 1, chloroplastic</fullName>
        <ecNumber evidence="10">2.4.1.241</ecNumber>
    </recommendedName>
</protein>
<dbReference type="CDD" id="cd01635">
    <property type="entry name" value="Glycosyltransferase_GTB-type"/>
    <property type="match status" value="1"/>
</dbReference>
<keyword evidence="8" id="KW-0472">Membrane</keyword>
<dbReference type="FunFam" id="3.40.50.2000:FF:000325">
    <property type="entry name" value="Digalactosyldiacylglycerol synthase 1, chloroplastic"/>
    <property type="match status" value="1"/>
</dbReference>
<evidence type="ECO:0000256" key="2">
    <source>
        <dbReference type="ARBA" id="ARBA00022528"/>
    </source>
</evidence>
<sequence length="772" mass="87496">MIDPVIEPSQPSTSTAKAEKALSFISRGWREVRNSAGADLQLMRARATSFKNLATSFDRELENFLNSAPSFQPPPPPPSSPAELEFVKRLQPKLSEIRRAYSSPDFSRKVLQKWSPRARIRIDLSAIKKAIVSEVEDTIKVIDFDVDQVWRGQKKVHEKELERKSTSSSKIFGNFKSKEFVEKVKAALKSIYKEPQESKEVPPLDLPELLAYLVKQSGPLFDQLGVRRDICDKVVEALHGRRKDQLIWRSLSPSETSLIEKENVHDELDLRIASVLQSTGHCYEGGLWSDFVNHDLADKKHHVAIVTTASLPWMTGTAVNPLFRAAYLSNSAKQKVTLLVPWLCKSDQELVYPNNLTFNSTEEQETYIRNWLEERVGFKADFKITFYPGKFSKGRRSIIPAGDTSQFISPREADIAILEEPEHLNWYHHGKRWTDKFNHVVGVVHTNYLEYIKREKNGALQAFFVKHINNLVIRAYCHKVLRLSAATQDLPRSVICNVHGVNPKFLKVGEKVAAERELGQQVFSKGAYFLGKMVWAKGYRELIDLLAKHRSDLDGLKLDIYGNGEDSLEVQSAAKKLDLNLNFLKGRDHADDSLHSYKVFINPSVSDVLCTATAEALAMGKFVVCADHPSNEFFRAFPNCLTYKTSDDFVARVKEALANEPQALTPEQRHHLSWEAATQRFMECSELDRVLNNCQNLTNSSRVHKKMTKSASMPSLTEMVDGGLAFAHYCFTGNEVLRLSTGAIPGTRDYDKQHCKDLHLLPPQVQNPIYGW</sequence>
<evidence type="ECO:0000256" key="1">
    <source>
        <dbReference type="ARBA" id="ARBA00009481"/>
    </source>
</evidence>
<name>A0A443NYS5_9MAGN</name>
<dbReference type="STRING" id="337451.A0A443NYS5"/>
<keyword evidence="2" id="KW-0150">Chloroplast</keyword>
<evidence type="ECO:0000313" key="14">
    <source>
        <dbReference type="EMBL" id="RWR83663.1"/>
    </source>
</evidence>
<comment type="subcellular location">
    <subcellularLocation>
        <location evidence="9">Plastid</location>
        <location evidence="9">Chloroplast outer membrane</location>
    </subcellularLocation>
</comment>
<evidence type="ECO:0000259" key="13">
    <source>
        <dbReference type="Pfam" id="PF00534"/>
    </source>
</evidence>
<organism evidence="14 15">
    <name type="scientific">Cinnamomum micranthum f. kanehirae</name>
    <dbReference type="NCBI Taxonomy" id="337451"/>
    <lineage>
        <taxon>Eukaryota</taxon>
        <taxon>Viridiplantae</taxon>
        <taxon>Streptophyta</taxon>
        <taxon>Embryophyta</taxon>
        <taxon>Tracheophyta</taxon>
        <taxon>Spermatophyta</taxon>
        <taxon>Magnoliopsida</taxon>
        <taxon>Magnoliidae</taxon>
        <taxon>Laurales</taxon>
        <taxon>Lauraceae</taxon>
        <taxon>Cinnamomum</taxon>
    </lineage>
</organism>
<evidence type="ECO:0000256" key="12">
    <source>
        <dbReference type="ARBA" id="ARBA00071595"/>
    </source>
</evidence>
<dbReference type="PANTHER" id="PTHR46132">
    <property type="entry name" value="DIGALACTOSYLDIACYLGLYCEROL SYNTHASE 2, CHLOROPLASTIC"/>
    <property type="match status" value="1"/>
</dbReference>
<reference evidence="14 15" key="1">
    <citation type="journal article" date="2019" name="Nat. Plants">
        <title>Stout camphor tree genome fills gaps in understanding of flowering plant genome evolution.</title>
        <authorList>
            <person name="Chaw S.M."/>
            <person name="Liu Y.C."/>
            <person name="Wu Y.W."/>
            <person name="Wang H.Y."/>
            <person name="Lin C.I."/>
            <person name="Wu C.S."/>
            <person name="Ke H.M."/>
            <person name="Chang L.Y."/>
            <person name="Hsu C.Y."/>
            <person name="Yang H.T."/>
            <person name="Sudianto E."/>
            <person name="Hsu M.H."/>
            <person name="Wu K.P."/>
            <person name="Wang L.N."/>
            <person name="Leebens-Mack J.H."/>
            <person name="Tsai I.J."/>
        </authorList>
    </citation>
    <scope>NUCLEOTIDE SEQUENCE [LARGE SCALE GENOMIC DNA]</scope>
    <source>
        <strain evidence="15">cv. Chaw 1501</strain>
        <tissue evidence="14">Young leaves</tissue>
    </source>
</reference>
<dbReference type="PANTHER" id="PTHR46132:SF6">
    <property type="entry name" value="DIGALACTOSYLDIACYLGLYCEROL SYNTHASE 1, CHLOROPLASTIC"/>
    <property type="match status" value="1"/>
</dbReference>
<keyword evidence="6" id="KW-1002">Plastid outer membrane</keyword>
<evidence type="ECO:0000256" key="11">
    <source>
        <dbReference type="ARBA" id="ARBA00048651"/>
    </source>
</evidence>
<gene>
    <name evidence="14" type="ORF">CKAN_01242400</name>
</gene>
<evidence type="ECO:0000256" key="9">
    <source>
        <dbReference type="ARBA" id="ARBA00024013"/>
    </source>
</evidence>
<evidence type="ECO:0000256" key="3">
    <source>
        <dbReference type="ARBA" id="ARBA00022640"/>
    </source>
</evidence>
<dbReference type="GO" id="GO:0019375">
    <property type="term" value="P:galactolipid biosynthetic process"/>
    <property type="evidence" value="ECO:0007669"/>
    <property type="project" value="TreeGrafter"/>
</dbReference>
<evidence type="ECO:0000256" key="8">
    <source>
        <dbReference type="ARBA" id="ARBA00023136"/>
    </source>
</evidence>
<dbReference type="OrthoDB" id="44480at2759"/>
<proteinExistence type="inferred from homology"/>
<dbReference type="Gene3D" id="3.40.50.2000">
    <property type="entry name" value="Glycogen Phosphorylase B"/>
    <property type="match status" value="2"/>
</dbReference>
<evidence type="ECO:0000256" key="10">
    <source>
        <dbReference type="ARBA" id="ARBA00024055"/>
    </source>
</evidence>
<dbReference type="GO" id="GO:0046481">
    <property type="term" value="F:digalactosyldiacylglycerol synthase activity"/>
    <property type="evidence" value="ECO:0007669"/>
    <property type="project" value="UniProtKB-EC"/>
</dbReference>
<dbReference type="Pfam" id="PF00534">
    <property type="entry name" value="Glycos_transf_1"/>
    <property type="match status" value="1"/>
</dbReference>
<keyword evidence="15" id="KW-1185">Reference proteome</keyword>
<accession>A0A443NYS5</accession>
<keyword evidence="4" id="KW-0328">Glycosyltransferase</keyword>
<evidence type="ECO:0000256" key="5">
    <source>
        <dbReference type="ARBA" id="ARBA00022679"/>
    </source>
</evidence>
<dbReference type="InterPro" id="IPR044525">
    <property type="entry name" value="DGDG1/2"/>
</dbReference>
<dbReference type="Proteomes" id="UP000283530">
    <property type="component" value="Unassembled WGS sequence"/>
</dbReference>
<dbReference type="GO" id="GO:0009707">
    <property type="term" value="C:chloroplast outer membrane"/>
    <property type="evidence" value="ECO:0007669"/>
    <property type="project" value="UniProtKB-SubCell"/>
</dbReference>
<dbReference type="SUPFAM" id="SSF53756">
    <property type="entry name" value="UDP-Glycosyltransferase/glycogen phosphorylase"/>
    <property type="match status" value="1"/>
</dbReference>
<keyword evidence="3" id="KW-0934">Plastid</keyword>
<dbReference type="EMBL" id="QPKB01000004">
    <property type="protein sequence ID" value="RWR83663.1"/>
    <property type="molecule type" value="Genomic_DNA"/>
</dbReference>
<evidence type="ECO:0000256" key="4">
    <source>
        <dbReference type="ARBA" id="ARBA00022676"/>
    </source>
</evidence>
<dbReference type="InterPro" id="IPR001296">
    <property type="entry name" value="Glyco_trans_1"/>
</dbReference>
<dbReference type="EC" id="2.4.1.241" evidence="10"/>
<dbReference type="AlphaFoldDB" id="A0A443NYS5"/>
<keyword evidence="5 14" id="KW-0808">Transferase</keyword>
<comment type="caution">
    <text evidence="14">The sequence shown here is derived from an EMBL/GenBank/DDBJ whole genome shotgun (WGS) entry which is preliminary data.</text>
</comment>
<dbReference type="FunFam" id="3.40.50.2000:FF:000218">
    <property type="entry name" value="Digalactosyldiacylglycerol synthase 1, chloroplastic-like"/>
    <property type="match status" value="1"/>
</dbReference>